<dbReference type="InterPro" id="IPR058403">
    <property type="entry name" value="DUF8090"/>
</dbReference>
<dbReference type="InterPro" id="IPR021835">
    <property type="entry name" value="DUF3427"/>
</dbReference>
<accession>A0A413CS81</accession>
<feature type="domain" description="Helicase ATP-binding" evidence="1">
    <location>
        <begin position="232"/>
        <end position="383"/>
    </location>
</feature>
<dbReference type="CDD" id="cd18799">
    <property type="entry name" value="SF2_C_EcoAI-like"/>
    <property type="match status" value="1"/>
</dbReference>
<dbReference type="Pfam" id="PF00271">
    <property type="entry name" value="Helicase_C"/>
    <property type="match status" value="1"/>
</dbReference>
<dbReference type="Pfam" id="PF11907">
    <property type="entry name" value="DUF3427"/>
    <property type="match status" value="1"/>
</dbReference>
<dbReference type="InterPro" id="IPR050742">
    <property type="entry name" value="Helicase_Restrict-Modif_Enz"/>
</dbReference>
<dbReference type="SMART" id="SM00487">
    <property type="entry name" value="DEXDc"/>
    <property type="match status" value="1"/>
</dbReference>
<dbReference type="InterPro" id="IPR025202">
    <property type="entry name" value="PLD-like_dom"/>
</dbReference>
<evidence type="ECO:0000259" key="1">
    <source>
        <dbReference type="PROSITE" id="PS51192"/>
    </source>
</evidence>
<dbReference type="PANTHER" id="PTHR47396">
    <property type="entry name" value="TYPE I RESTRICTION ENZYME ECOKI R PROTEIN"/>
    <property type="match status" value="1"/>
</dbReference>
<reference evidence="3 4" key="1">
    <citation type="submission" date="2018-08" db="EMBL/GenBank/DDBJ databases">
        <title>A genome reference for cultivated species of the human gut microbiota.</title>
        <authorList>
            <person name="Zou Y."/>
            <person name="Xue W."/>
            <person name="Luo G."/>
        </authorList>
    </citation>
    <scope>NUCLEOTIDE SEQUENCE [LARGE SCALE GENOMIC DNA]</scope>
    <source>
        <strain evidence="3 4">AF10-31</strain>
    </source>
</reference>
<dbReference type="AlphaFoldDB" id="A0A413CS81"/>
<dbReference type="Pfam" id="PF26350">
    <property type="entry name" value="DUF8090"/>
    <property type="match status" value="1"/>
</dbReference>
<dbReference type="PROSITE" id="PS51192">
    <property type="entry name" value="HELICASE_ATP_BIND_1"/>
    <property type="match status" value="1"/>
</dbReference>
<gene>
    <name evidence="3" type="ORF">DWV56_08890</name>
</gene>
<dbReference type="CDD" id="cd18032">
    <property type="entry name" value="DEXHc_RE_I_III_res"/>
    <property type="match status" value="1"/>
</dbReference>
<dbReference type="Gene3D" id="3.40.50.300">
    <property type="entry name" value="P-loop containing nucleotide triphosphate hydrolases"/>
    <property type="match status" value="2"/>
</dbReference>
<dbReference type="InterPro" id="IPR014001">
    <property type="entry name" value="Helicase_ATP-bd"/>
</dbReference>
<dbReference type="CDD" id="cd09204">
    <property type="entry name" value="PLDc_N_DEXD_b2"/>
    <property type="match status" value="1"/>
</dbReference>
<dbReference type="Proteomes" id="UP000284651">
    <property type="component" value="Unassembled WGS sequence"/>
</dbReference>
<evidence type="ECO:0000259" key="2">
    <source>
        <dbReference type="PROSITE" id="PS51194"/>
    </source>
</evidence>
<dbReference type="InterPro" id="IPR027417">
    <property type="entry name" value="P-loop_NTPase"/>
</dbReference>
<dbReference type="Gene3D" id="3.30.870.10">
    <property type="entry name" value="Endonuclease Chain A"/>
    <property type="match status" value="1"/>
</dbReference>
<name>A0A413CS81_9FIRM</name>
<dbReference type="RefSeq" id="WP_118357564.1">
    <property type="nucleotide sequence ID" value="NZ_QSAT01000029.1"/>
</dbReference>
<evidence type="ECO:0000313" key="4">
    <source>
        <dbReference type="Proteomes" id="UP000284651"/>
    </source>
</evidence>
<dbReference type="InterPro" id="IPR006935">
    <property type="entry name" value="Helicase/UvrB_N"/>
</dbReference>
<dbReference type="GO" id="GO:0003677">
    <property type="term" value="F:DNA binding"/>
    <property type="evidence" value="ECO:0007669"/>
    <property type="project" value="InterPro"/>
</dbReference>
<dbReference type="GO" id="GO:0005829">
    <property type="term" value="C:cytosol"/>
    <property type="evidence" value="ECO:0007669"/>
    <property type="project" value="TreeGrafter"/>
</dbReference>
<dbReference type="EMBL" id="QSAT01000029">
    <property type="protein sequence ID" value="RGW73853.1"/>
    <property type="molecule type" value="Genomic_DNA"/>
</dbReference>
<sequence length="964" mass="111064">MNYQNIQSGLSTAFLDKNISSNVLYRPQFISNDYKNGRKVLSAIEDELLHCDSFLISVAFITMGGITPLLQTLRTLEDKGIKGKILTTDYLAFSDPKALDKLATFSNIELKMYLVPDSKNGFHTKGYIFQSNEIYKILIGSSNMTNTALTTNREWNTKIVSTKSGEFVSEMLDEFEELWNHPNTYSYNAFIGAYRVHYEEYKKVKQKEEIKLPSKQLIPNSMQQAFISSLRNIRNSNESKALLISATGTGKTYASAFALQDQNPKKALFLVHREQIAKQALQSYKNVFKDTKTFGLLSGNSKDINVDYLFATMQTMSKKEVYSSFDPNTFDTIIIDEAHRIGAKSYQEIMEYFKPKFWLGMSASPERTDDFDVYAAFDHNIAYEIRLQQALEENLLCPFHYFGITDFLTDGNETDFTDFNYLTSNQRVDYIIKQTNYYGYSGERVKGLMFCSSKKEAAALSERLNLRGYRTLALSGEDSQEKREDAIDRLVSDTRSDYLQYILTVDIFNEGVDIPEINQVVLLRPTQSPIVFVQQLGRGLRKSQDKEYVVILDFIGNYKNNFMIPIALSGDRTYNKDNIRRYIMEGERIIPGSSTIHFDEISKKQIFASIDKLSGIKTFIKESYKNLKYKLNRTPLLMDFLSNHEVDPLVILKEYKTYYKLLESIDASSIEKPLNDKELTVLEYYSSIIANSRRPIEAELLNQIINLYTIEPFDLLNQINSKYNTQFNMNHLNSALSNITGNFIKTSAEKDKYTLLNSVILHNDDKLSISNDFKNILTNTQFKEYIQDLIDVCIEKNKSLRNKKKDTFGFIMYEKYSRRDVCQLLNHIKDDASTMYGMKQLNKNTCIFVTYHKADGINGAEYLDGKPNYSDSFMDSQTFMWNSKIGNGPESKYMKEFTSGETKRLFVKKSDGEGTDFYYMGTFEIDNIKGTTKKNNKGVLQPICDVTLKMNESIREDIFDYLQQ</sequence>
<proteinExistence type="predicted"/>
<dbReference type="SUPFAM" id="SSF56024">
    <property type="entry name" value="Phospholipase D/nuclease"/>
    <property type="match status" value="1"/>
</dbReference>
<dbReference type="Pfam" id="PF13091">
    <property type="entry name" value="PLDc_2"/>
    <property type="match status" value="1"/>
</dbReference>
<evidence type="ECO:0000313" key="3">
    <source>
        <dbReference type="EMBL" id="RGW73853.1"/>
    </source>
</evidence>
<comment type="caution">
    <text evidence="3">The sequence shown here is derived from an EMBL/GenBank/DDBJ whole genome shotgun (WGS) entry which is preliminary data.</text>
</comment>
<dbReference type="GO" id="GO:0005524">
    <property type="term" value="F:ATP binding"/>
    <property type="evidence" value="ECO:0007669"/>
    <property type="project" value="InterPro"/>
</dbReference>
<organism evidence="3 4">
    <name type="scientific">Holdemanella biformis</name>
    <dbReference type="NCBI Taxonomy" id="1735"/>
    <lineage>
        <taxon>Bacteria</taxon>
        <taxon>Bacillati</taxon>
        <taxon>Bacillota</taxon>
        <taxon>Erysipelotrichia</taxon>
        <taxon>Erysipelotrichales</taxon>
        <taxon>Erysipelotrichaceae</taxon>
        <taxon>Holdemanella</taxon>
    </lineage>
</organism>
<dbReference type="GO" id="GO:0016787">
    <property type="term" value="F:hydrolase activity"/>
    <property type="evidence" value="ECO:0007669"/>
    <property type="project" value="InterPro"/>
</dbReference>
<dbReference type="Pfam" id="PF04851">
    <property type="entry name" value="ResIII"/>
    <property type="match status" value="1"/>
</dbReference>
<dbReference type="InterPro" id="IPR001650">
    <property type="entry name" value="Helicase_C-like"/>
</dbReference>
<dbReference type="PROSITE" id="PS51194">
    <property type="entry name" value="HELICASE_CTER"/>
    <property type="match status" value="1"/>
</dbReference>
<dbReference type="SUPFAM" id="SSF52540">
    <property type="entry name" value="P-loop containing nucleoside triphosphate hydrolases"/>
    <property type="match status" value="1"/>
</dbReference>
<protein>
    <submittedName>
        <fullName evidence="3">DUF3427 domain-containing protein</fullName>
    </submittedName>
</protein>
<dbReference type="SMART" id="SM00490">
    <property type="entry name" value="HELICc"/>
    <property type="match status" value="1"/>
</dbReference>
<dbReference type="PANTHER" id="PTHR47396:SF1">
    <property type="entry name" value="ATP-DEPENDENT HELICASE IRC3-RELATED"/>
    <property type="match status" value="1"/>
</dbReference>
<feature type="domain" description="Helicase C-terminal" evidence="2">
    <location>
        <begin position="433"/>
        <end position="587"/>
    </location>
</feature>